<proteinExistence type="predicted"/>
<evidence type="ECO:0000313" key="3">
    <source>
        <dbReference type="Proteomes" id="UP000257109"/>
    </source>
</evidence>
<feature type="region of interest" description="Disordered" evidence="1">
    <location>
        <begin position="18"/>
        <end position="49"/>
    </location>
</feature>
<comment type="caution">
    <text evidence="2">The sequence shown here is derived from an EMBL/GenBank/DDBJ whole genome shotgun (WGS) entry which is preliminary data.</text>
</comment>
<dbReference type="EMBL" id="QJKJ01013979">
    <property type="protein sequence ID" value="RDX65304.1"/>
    <property type="molecule type" value="Genomic_DNA"/>
</dbReference>
<reference evidence="2" key="1">
    <citation type="submission" date="2018-05" db="EMBL/GenBank/DDBJ databases">
        <title>Draft genome of Mucuna pruriens seed.</title>
        <authorList>
            <person name="Nnadi N.E."/>
            <person name="Vos R."/>
            <person name="Hasami M.H."/>
            <person name="Devisetty U.K."/>
            <person name="Aguiy J.C."/>
        </authorList>
    </citation>
    <scope>NUCLEOTIDE SEQUENCE [LARGE SCALE GENOMIC DNA]</scope>
    <source>
        <strain evidence="2">JCA_2017</strain>
    </source>
</reference>
<organism evidence="2 3">
    <name type="scientific">Mucuna pruriens</name>
    <name type="common">Velvet bean</name>
    <name type="synonym">Dolichos pruriens</name>
    <dbReference type="NCBI Taxonomy" id="157652"/>
    <lineage>
        <taxon>Eukaryota</taxon>
        <taxon>Viridiplantae</taxon>
        <taxon>Streptophyta</taxon>
        <taxon>Embryophyta</taxon>
        <taxon>Tracheophyta</taxon>
        <taxon>Spermatophyta</taxon>
        <taxon>Magnoliopsida</taxon>
        <taxon>eudicotyledons</taxon>
        <taxon>Gunneridae</taxon>
        <taxon>Pentapetalae</taxon>
        <taxon>rosids</taxon>
        <taxon>fabids</taxon>
        <taxon>Fabales</taxon>
        <taxon>Fabaceae</taxon>
        <taxon>Papilionoideae</taxon>
        <taxon>50 kb inversion clade</taxon>
        <taxon>NPAAA clade</taxon>
        <taxon>indigoferoid/millettioid clade</taxon>
        <taxon>Phaseoleae</taxon>
        <taxon>Mucuna</taxon>
    </lineage>
</organism>
<evidence type="ECO:0000256" key="1">
    <source>
        <dbReference type="SAM" id="MobiDB-lite"/>
    </source>
</evidence>
<gene>
    <name evidence="2" type="ORF">CR513_56046</name>
</gene>
<dbReference type="Proteomes" id="UP000257109">
    <property type="component" value="Unassembled WGS sequence"/>
</dbReference>
<accession>A0A371EH38</accession>
<feature type="non-terminal residue" evidence="2">
    <location>
        <position position="1"/>
    </location>
</feature>
<protein>
    <submittedName>
        <fullName evidence="2">Uncharacterized protein</fullName>
    </submittedName>
</protein>
<evidence type="ECO:0000313" key="2">
    <source>
        <dbReference type="EMBL" id="RDX65304.1"/>
    </source>
</evidence>
<name>A0A371EH38_MUCPR</name>
<dbReference type="AlphaFoldDB" id="A0A371EH38"/>
<sequence>MWAAEQTEDELHQQVAMMKATAEKQGGATKEAASGQPFSEEIDGTSIPPNFREVIVEPFDETQDPHARLQAFQTQMHINGGNDALNCKL</sequence>
<dbReference type="OrthoDB" id="1740536at2759"/>
<keyword evidence="3" id="KW-1185">Reference proteome</keyword>